<dbReference type="KEGG" id="orn:DV701_04085"/>
<dbReference type="EMBL" id="CP031229">
    <property type="protein sequence ID" value="AXH95415.1"/>
    <property type="molecule type" value="Genomic_DNA"/>
</dbReference>
<dbReference type="NCBIfam" id="NF011719">
    <property type="entry name" value="PRK15172.1"/>
    <property type="match status" value="1"/>
</dbReference>
<dbReference type="SUPFAM" id="SSF74650">
    <property type="entry name" value="Galactose mutarotase-like"/>
    <property type="match status" value="1"/>
</dbReference>
<dbReference type="InterPro" id="IPR011013">
    <property type="entry name" value="Gal_mutarotase_sf_dom"/>
</dbReference>
<proteinExistence type="predicted"/>
<protein>
    <submittedName>
        <fullName evidence="1">Aldose-1-epimerase</fullName>
    </submittedName>
</protein>
<keyword evidence="2" id="KW-1185">Reference proteome</keyword>
<dbReference type="Proteomes" id="UP000253790">
    <property type="component" value="Chromosome"/>
</dbReference>
<evidence type="ECO:0000313" key="1">
    <source>
        <dbReference type="EMBL" id="AXH95415.1"/>
    </source>
</evidence>
<dbReference type="Pfam" id="PF01263">
    <property type="entry name" value="Aldose_epim"/>
    <property type="match status" value="1"/>
</dbReference>
<dbReference type="Gene3D" id="2.70.98.10">
    <property type="match status" value="1"/>
</dbReference>
<dbReference type="OrthoDB" id="4739604at2"/>
<organism evidence="1 2">
    <name type="scientific">Ornithinimicrobium avium</name>
    <dbReference type="NCBI Taxonomy" id="2283195"/>
    <lineage>
        <taxon>Bacteria</taxon>
        <taxon>Bacillati</taxon>
        <taxon>Actinomycetota</taxon>
        <taxon>Actinomycetes</taxon>
        <taxon>Micrococcales</taxon>
        <taxon>Ornithinimicrobiaceae</taxon>
        <taxon>Ornithinimicrobium</taxon>
    </lineage>
</organism>
<dbReference type="InterPro" id="IPR008183">
    <property type="entry name" value="Aldose_1/G6P_1-epimerase"/>
</dbReference>
<dbReference type="GO" id="GO:0016853">
    <property type="term" value="F:isomerase activity"/>
    <property type="evidence" value="ECO:0007669"/>
    <property type="project" value="InterPro"/>
</dbReference>
<dbReference type="InterPro" id="IPR014718">
    <property type="entry name" value="GH-type_carb-bd"/>
</dbReference>
<dbReference type="GO" id="GO:0005975">
    <property type="term" value="P:carbohydrate metabolic process"/>
    <property type="evidence" value="ECO:0007669"/>
    <property type="project" value="InterPro"/>
</dbReference>
<accession>A0A345NK57</accession>
<evidence type="ECO:0000313" key="2">
    <source>
        <dbReference type="Proteomes" id="UP000253790"/>
    </source>
</evidence>
<dbReference type="AlphaFoldDB" id="A0A345NK57"/>
<reference evidence="1 2" key="1">
    <citation type="submission" date="2018-07" db="EMBL/GenBank/DDBJ databases">
        <title>Complete genome sequencing of Ornithinimicrobium sp. AMA3305.</title>
        <authorList>
            <person name="Bae J.-W."/>
        </authorList>
    </citation>
    <scope>NUCLEOTIDE SEQUENCE [LARGE SCALE GENOMIC DNA]</scope>
    <source>
        <strain evidence="1 2">AMA3305</strain>
    </source>
</reference>
<sequence>MSVNGTVTSLAAGDYEARVGAVGATLHGLTHRGRDLVLPTGPAVLGEGYRGRTLVPWPNRVVGGRYAVGGRVLDLPVNERATGAALHGYGAFAPWTVVGSSGAAATLELDLPATYGYPFDVVCRARYVLDDQGLIVTLSGTNEGRDPAPFGIGTHPYLTCGRPVDECTLVVPAGRVLLTDDRSTPTRLVPVDGDLDLRGPSVVGPRVVDNAFTDLPPGEWAVELSHPGVGGVRLSSDAPWVQVFTADPLGRRGAAVEPMTCPPDAFNSDPAGVLLAPGETRTLSLRVGAL</sequence>
<name>A0A345NK57_9MICO</name>
<gene>
    <name evidence="1" type="ORF">DV701_04085</name>
</gene>
<dbReference type="RefSeq" id="WP_114927180.1">
    <property type="nucleotide sequence ID" value="NZ_CP031229.1"/>
</dbReference>
<dbReference type="GO" id="GO:0030246">
    <property type="term" value="F:carbohydrate binding"/>
    <property type="evidence" value="ECO:0007669"/>
    <property type="project" value="InterPro"/>
</dbReference>